<reference evidence="1" key="1">
    <citation type="journal article" date="2020" name="mSystems">
        <title>Genome- and Community-Level Interaction Insights into Carbon Utilization and Element Cycling Functions of Hydrothermarchaeota in Hydrothermal Sediment.</title>
        <authorList>
            <person name="Zhou Z."/>
            <person name="Liu Y."/>
            <person name="Xu W."/>
            <person name="Pan J."/>
            <person name="Luo Z.H."/>
            <person name="Li M."/>
        </authorList>
    </citation>
    <scope>NUCLEOTIDE SEQUENCE [LARGE SCALE GENOMIC DNA]</scope>
    <source>
        <strain evidence="1">HyVt-501</strain>
    </source>
</reference>
<proteinExistence type="predicted"/>
<comment type="caution">
    <text evidence="1">The sequence shown here is derived from an EMBL/GenBank/DDBJ whole genome shotgun (WGS) entry which is preliminary data.</text>
</comment>
<evidence type="ECO:0000313" key="1">
    <source>
        <dbReference type="EMBL" id="HHJ64534.1"/>
    </source>
</evidence>
<dbReference type="AlphaFoldDB" id="A0A7C5Q2N5"/>
<dbReference type="SUPFAM" id="SSF75169">
    <property type="entry name" value="DsrEFH-like"/>
    <property type="match status" value="1"/>
</dbReference>
<gene>
    <name evidence="1" type="ORF">ENJ61_06460</name>
</gene>
<dbReference type="Proteomes" id="UP000885792">
    <property type="component" value="Unassembled WGS sequence"/>
</dbReference>
<protein>
    <submittedName>
        <fullName evidence="1">Uncharacterized protein</fullName>
    </submittedName>
</protein>
<dbReference type="Gene3D" id="3.40.1260.10">
    <property type="entry name" value="DsrEFH-like"/>
    <property type="match status" value="1"/>
</dbReference>
<organism evidence="1">
    <name type="scientific">Aquifex aeolicus</name>
    <dbReference type="NCBI Taxonomy" id="63363"/>
    <lineage>
        <taxon>Bacteria</taxon>
        <taxon>Pseudomonadati</taxon>
        <taxon>Aquificota</taxon>
        <taxon>Aquificia</taxon>
        <taxon>Aquificales</taxon>
        <taxon>Aquificaceae</taxon>
        <taxon>Aquifex</taxon>
    </lineage>
</organism>
<accession>A0A7C5Q2N5</accession>
<dbReference type="InterPro" id="IPR027396">
    <property type="entry name" value="DsrEFH-like"/>
</dbReference>
<dbReference type="EMBL" id="DRNB01000233">
    <property type="protein sequence ID" value="HHJ64534.1"/>
    <property type="molecule type" value="Genomic_DNA"/>
</dbReference>
<name>A0A7C5Q2N5_AQUAO</name>
<sequence length="101" mass="11510">MRILFVITSIPFAKDYGTVTNLLKRLSGRGHRVSIFLTGNGVYYLIRPDAAALKDYTEKIYYCSHAAHQRGVEGHVSWAESSSTYNLSKMMEDFDRVIVFN</sequence>
<dbReference type="InterPro" id="IPR003787">
    <property type="entry name" value="Sulphur_relay_DsrE/F-like"/>
</dbReference>
<dbReference type="Pfam" id="PF02635">
    <property type="entry name" value="DsrE"/>
    <property type="match status" value="1"/>
</dbReference>